<evidence type="ECO:0000313" key="5">
    <source>
        <dbReference type="Proteomes" id="UP001302812"/>
    </source>
</evidence>
<dbReference type="AlphaFoldDB" id="A0AAN6QQ07"/>
<comment type="caution">
    <text evidence="4">The sequence shown here is derived from an EMBL/GenBank/DDBJ whole genome shotgun (WGS) entry which is preliminary data.</text>
</comment>
<organism evidence="4 5">
    <name type="scientific">Canariomyces notabilis</name>
    <dbReference type="NCBI Taxonomy" id="2074819"/>
    <lineage>
        <taxon>Eukaryota</taxon>
        <taxon>Fungi</taxon>
        <taxon>Dikarya</taxon>
        <taxon>Ascomycota</taxon>
        <taxon>Pezizomycotina</taxon>
        <taxon>Sordariomycetes</taxon>
        <taxon>Sordariomycetidae</taxon>
        <taxon>Sordariales</taxon>
        <taxon>Chaetomiaceae</taxon>
        <taxon>Canariomyces</taxon>
    </lineage>
</organism>
<feature type="compositionally biased region" description="Basic and acidic residues" evidence="2">
    <location>
        <begin position="1"/>
        <end position="17"/>
    </location>
</feature>
<sequence>MAGSSKKRDFEPERSWRMVEGGENDSFDTSILNDDKDFNISSSSEQSTQPYGSQPFSIGGSQPFSIGGSQDDSIENFLYKAENDEQVLLRSPFRPSVPQSVRHGSREDMRHRSPEPEFHMPRVDVESPRRSSTRSTTTMRAAPPPSLPGIRRRQVGPSEGPAKERRNRGNHGDSRDGQTMSGHGLWDLLIEHLVSVLSWWFGVVGYAFRYAQKPLALLLSLYLTFGGIVVLQNMATKSLYASLSPICRLPGASWFDLPFCPHFVPNEGQGEQRGQQAEFETLMDFQDQFQQVAEKSAQGVSLPMEMKRSEASIRDLRTLVRYSSLTRKEELVLEFDGFIEAAGKASSDLQRFNTHVGSAVDSLISINRWTARFLDDLDRGSNDDQHAVGVVGQWTNWLFSPFQPAVFSERDIFKTYTEHTALVSEKVGDLVLEGEAVLHSLSKAGDHLDIIHDFVTRTRITVQDRKDQVLSTLWALVGGKSKQLRSLDSQLLLLKQVDTQRQGAVRQVSEMIAELQKVQAGLEDLRDRAAQPGLLRGRVDVPLSVHVETIDRGLERLESARSRIRAIENERLREAIARGKGGERLIESM</sequence>
<proteinExistence type="predicted"/>
<evidence type="ECO:0000256" key="2">
    <source>
        <dbReference type="SAM" id="MobiDB-lite"/>
    </source>
</evidence>
<gene>
    <name evidence="4" type="ORF">N656DRAFT_781641</name>
</gene>
<feature type="coiled-coil region" evidence="1">
    <location>
        <begin position="508"/>
        <end position="570"/>
    </location>
</feature>
<keyword evidence="3" id="KW-1133">Transmembrane helix</keyword>
<evidence type="ECO:0000313" key="4">
    <source>
        <dbReference type="EMBL" id="KAK4110446.1"/>
    </source>
</evidence>
<keyword evidence="3" id="KW-0812">Transmembrane</keyword>
<keyword evidence="1" id="KW-0175">Coiled coil</keyword>
<feature type="region of interest" description="Disordered" evidence="2">
    <location>
        <begin position="1"/>
        <end position="178"/>
    </location>
</feature>
<dbReference type="EMBL" id="MU853350">
    <property type="protein sequence ID" value="KAK4110446.1"/>
    <property type="molecule type" value="Genomic_DNA"/>
</dbReference>
<protein>
    <submittedName>
        <fullName evidence="4">Uncharacterized protein</fullName>
    </submittedName>
</protein>
<feature type="compositionally biased region" description="Polar residues" evidence="2">
    <location>
        <begin position="39"/>
        <end position="71"/>
    </location>
</feature>
<feature type="transmembrane region" description="Helical" evidence="3">
    <location>
        <begin position="214"/>
        <end position="231"/>
    </location>
</feature>
<dbReference type="Proteomes" id="UP001302812">
    <property type="component" value="Unassembled WGS sequence"/>
</dbReference>
<accession>A0AAN6QQ07</accession>
<dbReference type="RefSeq" id="XP_064668016.1">
    <property type="nucleotide sequence ID" value="XM_064815620.1"/>
</dbReference>
<reference evidence="4" key="1">
    <citation type="journal article" date="2023" name="Mol. Phylogenet. Evol.">
        <title>Genome-scale phylogeny and comparative genomics of the fungal order Sordariales.</title>
        <authorList>
            <person name="Hensen N."/>
            <person name="Bonometti L."/>
            <person name="Westerberg I."/>
            <person name="Brannstrom I.O."/>
            <person name="Guillou S."/>
            <person name="Cros-Aarteil S."/>
            <person name="Calhoun S."/>
            <person name="Haridas S."/>
            <person name="Kuo A."/>
            <person name="Mondo S."/>
            <person name="Pangilinan J."/>
            <person name="Riley R."/>
            <person name="LaButti K."/>
            <person name="Andreopoulos B."/>
            <person name="Lipzen A."/>
            <person name="Chen C."/>
            <person name="Yan M."/>
            <person name="Daum C."/>
            <person name="Ng V."/>
            <person name="Clum A."/>
            <person name="Steindorff A."/>
            <person name="Ohm R.A."/>
            <person name="Martin F."/>
            <person name="Silar P."/>
            <person name="Natvig D.O."/>
            <person name="Lalanne C."/>
            <person name="Gautier V."/>
            <person name="Ament-Velasquez S.L."/>
            <person name="Kruys A."/>
            <person name="Hutchinson M.I."/>
            <person name="Powell A.J."/>
            <person name="Barry K."/>
            <person name="Miller A.N."/>
            <person name="Grigoriev I.V."/>
            <person name="Debuchy R."/>
            <person name="Gladieux P."/>
            <person name="Hiltunen Thoren M."/>
            <person name="Johannesson H."/>
        </authorList>
    </citation>
    <scope>NUCLEOTIDE SEQUENCE</scope>
    <source>
        <strain evidence="4">CBS 508.74</strain>
    </source>
</reference>
<reference evidence="4" key="2">
    <citation type="submission" date="2023-05" db="EMBL/GenBank/DDBJ databases">
        <authorList>
            <consortium name="Lawrence Berkeley National Laboratory"/>
            <person name="Steindorff A."/>
            <person name="Hensen N."/>
            <person name="Bonometti L."/>
            <person name="Westerberg I."/>
            <person name="Brannstrom I.O."/>
            <person name="Guillou S."/>
            <person name="Cros-Aarteil S."/>
            <person name="Calhoun S."/>
            <person name="Haridas S."/>
            <person name="Kuo A."/>
            <person name="Mondo S."/>
            <person name="Pangilinan J."/>
            <person name="Riley R."/>
            <person name="Labutti K."/>
            <person name="Andreopoulos B."/>
            <person name="Lipzen A."/>
            <person name="Chen C."/>
            <person name="Yanf M."/>
            <person name="Daum C."/>
            <person name="Ng V."/>
            <person name="Clum A."/>
            <person name="Ohm R."/>
            <person name="Martin F."/>
            <person name="Silar P."/>
            <person name="Natvig D."/>
            <person name="Lalanne C."/>
            <person name="Gautier V."/>
            <person name="Ament-Velasquez S.L."/>
            <person name="Kruys A."/>
            <person name="Hutchinson M.I."/>
            <person name="Powell A.J."/>
            <person name="Barry K."/>
            <person name="Miller A.N."/>
            <person name="Grigoriev I.V."/>
            <person name="Debuchy R."/>
            <person name="Gladieux P."/>
            <person name="Thoren M.H."/>
            <person name="Johannesson H."/>
        </authorList>
    </citation>
    <scope>NUCLEOTIDE SEQUENCE</scope>
    <source>
        <strain evidence="4">CBS 508.74</strain>
    </source>
</reference>
<evidence type="ECO:0000256" key="3">
    <source>
        <dbReference type="SAM" id="Phobius"/>
    </source>
</evidence>
<evidence type="ECO:0000256" key="1">
    <source>
        <dbReference type="SAM" id="Coils"/>
    </source>
</evidence>
<feature type="compositionally biased region" description="Basic and acidic residues" evidence="2">
    <location>
        <begin position="104"/>
        <end position="129"/>
    </location>
</feature>
<dbReference type="GeneID" id="89939745"/>
<name>A0AAN6QQ07_9PEZI</name>
<keyword evidence="3" id="KW-0472">Membrane</keyword>
<feature type="transmembrane region" description="Helical" evidence="3">
    <location>
        <begin position="188"/>
        <end position="208"/>
    </location>
</feature>
<keyword evidence="5" id="KW-1185">Reference proteome</keyword>